<protein>
    <recommendedName>
        <fullName evidence="4">SdpI family protein</fullName>
    </recommendedName>
</protein>
<keyword evidence="1" id="KW-1133">Transmembrane helix</keyword>
<accession>A0AAV3WQT5</accession>
<dbReference type="Proteomes" id="UP000887127">
    <property type="component" value="Unassembled WGS sequence"/>
</dbReference>
<name>A0AAV3WQT5_9LACT</name>
<feature type="transmembrane region" description="Helical" evidence="1">
    <location>
        <begin position="61"/>
        <end position="80"/>
    </location>
</feature>
<sequence>MLPLCVVFIYNQISNKNRNKVKNCTNRRWVYGEVIFHVISVAMLGVLVYVYTVYVNQYGKIIWFPGILLFIGLCINWYLISKLFNKKNEDKK</sequence>
<organism evidence="2 3">
    <name type="scientific">Marinilactibacillus psychrotolerans</name>
    <dbReference type="NCBI Taxonomy" id="191770"/>
    <lineage>
        <taxon>Bacteria</taxon>
        <taxon>Bacillati</taxon>
        <taxon>Bacillota</taxon>
        <taxon>Bacilli</taxon>
        <taxon>Lactobacillales</taxon>
        <taxon>Carnobacteriaceae</taxon>
        <taxon>Marinilactibacillus</taxon>
    </lineage>
</organism>
<comment type="caution">
    <text evidence="2">The sequence shown here is derived from an EMBL/GenBank/DDBJ whole genome shotgun (WGS) entry which is preliminary data.</text>
</comment>
<reference evidence="2" key="1">
    <citation type="submission" date="2019-08" db="EMBL/GenBank/DDBJ databases">
        <title>Marinilactibacillus psychrotolerans M13-2T whole genome sequencing project.</title>
        <authorList>
            <person name="Ishikawa M."/>
            <person name="Suzuki T."/>
            <person name="Matsutani M."/>
        </authorList>
    </citation>
    <scope>NUCLEOTIDE SEQUENCE</scope>
    <source>
        <strain evidence="2">M13-2T</strain>
    </source>
</reference>
<feature type="transmembrane region" description="Helical" evidence="1">
    <location>
        <begin position="34"/>
        <end position="55"/>
    </location>
</feature>
<proteinExistence type="predicted"/>
<evidence type="ECO:0000256" key="1">
    <source>
        <dbReference type="SAM" id="Phobius"/>
    </source>
</evidence>
<dbReference type="EMBL" id="BKBI01000011">
    <property type="protein sequence ID" value="GEQ36229.1"/>
    <property type="molecule type" value="Genomic_DNA"/>
</dbReference>
<gene>
    <name evidence="2" type="ORF">M132T_17370</name>
</gene>
<keyword evidence="1" id="KW-0812">Transmembrane</keyword>
<evidence type="ECO:0000313" key="2">
    <source>
        <dbReference type="EMBL" id="GEQ36229.1"/>
    </source>
</evidence>
<evidence type="ECO:0008006" key="4">
    <source>
        <dbReference type="Google" id="ProtNLM"/>
    </source>
</evidence>
<evidence type="ECO:0000313" key="3">
    <source>
        <dbReference type="Proteomes" id="UP000887127"/>
    </source>
</evidence>
<keyword evidence="1" id="KW-0472">Membrane</keyword>
<dbReference type="AlphaFoldDB" id="A0AAV3WQT5"/>